<sequence>MHNTRSDQTITGLQGIVASETTSREELSAGPHFPVDGADWFELLIRKMMSASNVEGKECPAKARVRSANSRIHYFEEQLRTLEVNNYTLPMHLKQAQQSNSIAGRFTQTYFT</sequence>
<dbReference type="EMBL" id="CACTIH010001862">
    <property type="protein sequence ID" value="CAA2966502.1"/>
    <property type="molecule type" value="Genomic_DNA"/>
</dbReference>
<dbReference type="AlphaFoldDB" id="A0A8S0QK03"/>
<keyword evidence="2" id="KW-1185">Reference proteome</keyword>
<organism evidence="1 2">
    <name type="scientific">Olea europaea subsp. europaea</name>
    <dbReference type="NCBI Taxonomy" id="158383"/>
    <lineage>
        <taxon>Eukaryota</taxon>
        <taxon>Viridiplantae</taxon>
        <taxon>Streptophyta</taxon>
        <taxon>Embryophyta</taxon>
        <taxon>Tracheophyta</taxon>
        <taxon>Spermatophyta</taxon>
        <taxon>Magnoliopsida</taxon>
        <taxon>eudicotyledons</taxon>
        <taxon>Gunneridae</taxon>
        <taxon>Pentapetalae</taxon>
        <taxon>asterids</taxon>
        <taxon>lamiids</taxon>
        <taxon>Lamiales</taxon>
        <taxon>Oleaceae</taxon>
        <taxon>Oleeae</taxon>
        <taxon>Olea</taxon>
    </lineage>
</organism>
<proteinExistence type="predicted"/>
<dbReference type="Gramene" id="OE9A058041T1">
    <property type="protein sequence ID" value="OE9A058041C1"/>
    <property type="gene ID" value="OE9A058041"/>
</dbReference>
<name>A0A8S0QK03_OLEEU</name>
<dbReference type="PANTHER" id="PTHR31245:SF1">
    <property type="entry name" value="UBIQUITIN SYSTEM COMPONENT CUE PROTEIN"/>
    <property type="match status" value="1"/>
</dbReference>
<dbReference type="OrthoDB" id="440455at2759"/>
<reference evidence="1 2" key="1">
    <citation type="submission" date="2019-12" db="EMBL/GenBank/DDBJ databases">
        <authorList>
            <person name="Alioto T."/>
            <person name="Alioto T."/>
            <person name="Gomez Garrido J."/>
        </authorList>
    </citation>
    <scope>NUCLEOTIDE SEQUENCE [LARGE SCALE GENOMIC DNA]</scope>
</reference>
<accession>A0A8S0QK03</accession>
<comment type="caution">
    <text evidence="1">The sequence shown here is derived from an EMBL/GenBank/DDBJ whole genome shotgun (WGS) entry which is preliminary data.</text>
</comment>
<dbReference type="PANTHER" id="PTHR31245">
    <property type="entry name" value="UBIQUITIN SYSTEM COMPONENT CUE PROTEIN"/>
    <property type="match status" value="1"/>
</dbReference>
<evidence type="ECO:0000313" key="2">
    <source>
        <dbReference type="Proteomes" id="UP000594638"/>
    </source>
</evidence>
<protein>
    <submittedName>
        <fullName evidence="1">Uncharacterized protein</fullName>
    </submittedName>
</protein>
<gene>
    <name evidence="1" type="ORF">OLEA9_A058041</name>
</gene>
<evidence type="ECO:0000313" key="1">
    <source>
        <dbReference type="EMBL" id="CAA2966502.1"/>
    </source>
</evidence>
<dbReference type="Proteomes" id="UP000594638">
    <property type="component" value="Unassembled WGS sequence"/>
</dbReference>